<reference evidence="1 2" key="1">
    <citation type="submission" date="2022-01" db="EMBL/GenBank/DDBJ databases">
        <authorList>
            <person name="Xiong W."/>
            <person name="Schranz E."/>
        </authorList>
    </citation>
    <scope>NUCLEOTIDE SEQUENCE [LARGE SCALE GENOMIC DNA]</scope>
</reference>
<evidence type="ECO:0000313" key="2">
    <source>
        <dbReference type="Proteomes" id="UP001157418"/>
    </source>
</evidence>
<dbReference type="PANTHER" id="PTHR30457:SF5">
    <property type="entry name" value="OS01G0709400 PROTEIN"/>
    <property type="match status" value="1"/>
</dbReference>
<name>A0AAU9PC38_9ASTR</name>
<dbReference type="Gene3D" id="3.40.1210.10">
    <property type="entry name" value="Survival protein SurE-like phosphatase/nucleotidase"/>
    <property type="match status" value="1"/>
</dbReference>
<accession>A0AAU9PC38</accession>
<evidence type="ECO:0000313" key="1">
    <source>
        <dbReference type="EMBL" id="CAH1447351.1"/>
    </source>
</evidence>
<dbReference type="InterPro" id="IPR036523">
    <property type="entry name" value="SurE-like_sf"/>
</dbReference>
<dbReference type="Proteomes" id="UP001157418">
    <property type="component" value="Unassembled WGS sequence"/>
</dbReference>
<dbReference type="GO" id="GO:0008252">
    <property type="term" value="F:nucleotidase activity"/>
    <property type="evidence" value="ECO:0007669"/>
    <property type="project" value="InterPro"/>
</dbReference>
<comment type="caution">
    <text evidence="1">The sequence shown here is derived from an EMBL/GenBank/DDBJ whole genome shotgun (WGS) entry which is preliminary data.</text>
</comment>
<protein>
    <submittedName>
        <fullName evidence="1">Uncharacterized protein</fullName>
    </submittedName>
</protein>
<dbReference type="InterPro" id="IPR030048">
    <property type="entry name" value="SurE"/>
</dbReference>
<organism evidence="1 2">
    <name type="scientific">Lactuca virosa</name>
    <dbReference type="NCBI Taxonomy" id="75947"/>
    <lineage>
        <taxon>Eukaryota</taxon>
        <taxon>Viridiplantae</taxon>
        <taxon>Streptophyta</taxon>
        <taxon>Embryophyta</taxon>
        <taxon>Tracheophyta</taxon>
        <taxon>Spermatophyta</taxon>
        <taxon>Magnoliopsida</taxon>
        <taxon>eudicotyledons</taxon>
        <taxon>Gunneridae</taxon>
        <taxon>Pentapetalae</taxon>
        <taxon>asterids</taxon>
        <taxon>campanulids</taxon>
        <taxon>Asterales</taxon>
        <taxon>Asteraceae</taxon>
        <taxon>Cichorioideae</taxon>
        <taxon>Cichorieae</taxon>
        <taxon>Lactucinae</taxon>
        <taxon>Lactuca</taxon>
    </lineage>
</organism>
<gene>
    <name evidence="1" type="ORF">LVIROSA_LOCUS32965</name>
</gene>
<dbReference type="PANTHER" id="PTHR30457">
    <property type="entry name" value="5'-NUCLEOTIDASE SURE"/>
    <property type="match status" value="1"/>
</dbReference>
<dbReference type="EMBL" id="CAKMRJ010005523">
    <property type="protein sequence ID" value="CAH1447351.1"/>
    <property type="molecule type" value="Genomic_DNA"/>
</dbReference>
<sequence>MFGCSRKKGESQENEFKDAASLCLPVINAAIKDVENETFPKSSSLHITVPSSLLENKGFKLTEQSLWRSKPVWQAIVANRNPSTARFMSNQPRMSLQLAQLGRDASATVSRRLNSQKKRLEVVESVGVSGKADRNKTVKYFRIEYQDTPQEETYENVDFRALLSGFVSVTSISVSHMIEVDIEK</sequence>
<proteinExistence type="predicted"/>
<keyword evidence="2" id="KW-1185">Reference proteome</keyword>
<dbReference type="AlphaFoldDB" id="A0AAU9PC38"/>